<evidence type="ECO:0000259" key="1">
    <source>
        <dbReference type="Pfam" id="PF14392"/>
    </source>
</evidence>
<gene>
    <name evidence="2" type="ORF">G4B88_027482</name>
</gene>
<dbReference type="AlphaFoldDB" id="A0A7J6DTF8"/>
<evidence type="ECO:0000313" key="2">
    <source>
        <dbReference type="EMBL" id="KAF4348869.1"/>
    </source>
</evidence>
<dbReference type="PANTHER" id="PTHR31286">
    <property type="entry name" value="GLYCINE-RICH CELL WALL STRUCTURAL PROTEIN 1.8-LIKE"/>
    <property type="match status" value="1"/>
</dbReference>
<comment type="caution">
    <text evidence="2">The sequence shown here is derived from an EMBL/GenBank/DDBJ whole genome shotgun (WGS) entry which is preliminary data.</text>
</comment>
<dbReference type="PANTHER" id="PTHR31286:SF167">
    <property type="entry name" value="OS09G0268800 PROTEIN"/>
    <property type="match status" value="1"/>
</dbReference>
<reference evidence="2 3" key="1">
    <citation type="journal article" date="2020" name="bioRxiv">
        <title>Sequence and annotation of 42 cannabis genomes reveals extensive copy number variation in cannabinoid synthesis and pathogen resistance genes.</title>
        <authorList>
            <person name="Mckernan K.J."/>
            <person name="Helbert Y."/>
            <person name="Kane L.T."/>
            <person name="Ebling H."/>
            <person name="Zhang L."/>
            <person name="Liu B."/>
            <person name="Eaton Z."/>
            <person name="Mclaughlin S."/>
            <person name="Kingan S."/>
            <person name="Baybayan P."/>
            <person name="Concepcion G."/>
            <person name="Jordan M."/>
            <person name="Riva A."/>
            <person name="Barbazuk W."/>
            <person name="Harkins T."/>
        </authorList>
    </citation>
    <scope>NUCLEOTIDE SEQUENCE [LARGE SCALE GENOMIC DNA]</scope>
    <source>
        <strain evidence="3">cv. Jamaican Lion 4</strain>
        <tissue evidence="2">Leaf</tissue>
    </source>
</reference>
<dbReference type="Pfam" id="PF14392">
    <property type="entry name" value="zf-CCHC_4"/>
    <property type="match status" value="1"/>
</dbReference>
<dbReference type="InterPro" id="IPR025836">
    <property type="entry name" value="Zn_knuckle_CX2CX4HX4C"/>
</dbReference>
<feature type="domain" description="Zinc knuckle CX2CX4HX4C" evidence="1">
    <location>
        <begin position="102"/>
        <end position="146"/>
    </location>
</feature>
<evidence type="ECO:0000313" key="3">
    <source>
        <dbReference type="Proteomes" id="UP000583929"/>
    </source>
</evidence>
<accession>A0A7J6DTF8</accession>
<sequence length="325" mass="37025">MHSDIFLLTLACLSDQQRILSGEPWHFFNQLILSHSPSSLQNVTKEDLCHAQFWVQTHRLPFLSKSRGLAKKVGEWVGKFIEVYEDSLHEGWGSFMHTRVRIDVTQPLIRGKMVYLPRVMDEHWLEFRYENLPVFCFHCGQLGHPFDKRVAFMELVDAGVDHELLYGPQIIGDNKLPILGYDRHRSDFSKANAYPFLTRLTRKPIASSIPTLYTHRNLAFGSPPHPKSLTSAESSQANKLEIRNKDKCPKLPLPFPSYVPPNFPTINTPVTSTLQPPKMPHLSIDPSHNDSIKQAFLNLTTAAKNKAKAVCAQEVSQQQEGKFKC</sequence>
<dbReference type="EMBL" id="JAATIQ010000665">
    <property type="protein sequence ID" value="KAF4348869.1"/>
    <property type="molecule type" value="Genomic_DNA"/>
</dbReference>
<proteinExistence type="predicted"/>
<keyword evidence="3" id="KW-1185">Reference proteome</keyword>
<dbReference type="InterPro" id="IPR040256">
    <property type="entry name" value="At4g02000-like"/>
</dbReference>
<dbReference type="Proteomes" id="UP000583929">
    <property type="component" value="Unassembled WGS sequence"/>
</dbReference>
<name>A0A7J6DTF8_CANSA</name>
<organism evidence="2 3">
    <name type="scientific">Cannabis sativa</name>
    <name type="common">Hemp</name>
    <name type="synonym">Marijuana</name>
    <dbReference type="NCBI Taxonomy" id="3483"/>
    <lineage>
        <taxon>Eukaryota</taxon>
        <taxon>Viridiplantae</taxon>
        <taxon>Streptophyta</taxon>
        <taxon>Embryophyta</taxon>
        <taxon>Tracheophyta</taxon>
        <taxon>Spermatophyta</taxon>
        <taxon>Magnoliopsida</taxon>
        <taxon>eudicotyledons</taxon>
        <taxon>Gunneridae</taxon>
        <taxon>Pentapetalae</taxon>
        <taxon>rosids</taxon>
        <taxon>fabids</taxon>
        <taxon>Rosales</taxon>
        <taxon>Cannabaceae</taxon>
        <taxon>Cannabis</taxon>
    </lineage>
</organism>
<protein>
    <recommendedName>
        <fullName evidence="1">Zinc knuckle CX2CX4HX4C domain-containing protein</fullName>
    </recommendedName>
</protein>